<dbReference type="SUPFAM" id="SSF55729">
    <property type="entry name" value="Acyl-CoA N-acyltransferases (Nat)"/>
    <property type="match status" value="1"/>
</dbReference>
<dbReference type="OrthoDB" id="9798081at2"/>
<dbReference type="PROSITE" id="PS51186">
    <property type="entry name" value="GNAT"/>
    <property type="match status" value="1"/>
</dbReference>
<evidence type="ECO:0000256" key="1">
    <source>
        <dbReference type="ARBA" id="ARBA00022679"/>
    </source>
</evidence>
<accession>G4HKZ7</accession>
<gene>
    <name evidence="5" type="ORF">PaelaDRAFT_4658</name>
</gene>
<dbReference type="Gene3D" id="3.40.630.30">
    <property type="match status" value="1"/>
</dbReference>
<sequence length="184" mass="21094">MKEIPTIQLDRLTLRPFSLEDASAVQDLAGDPYIAATTLYIPHPYEDGMAEDWIKTHAVNYHEGRSLELAIVHTEEKFLIGAICIGLNKMFDNGELAYWIGKPYKNNGYCTEAARGIIRYAFEQLDLNRVYARYLGKNPASGKVMKKLGMKYEGTLRQHVLKRGEYQDLIYYGLLKNEFFSENT</sequence>
<dbReference type="EMBL" id="AGIP01000013">
    <property type="protein sequence ID" value="EHB57451.1"/>
    <property type="molecule type" value="Genomic_DNA"/>
</dbReference>
<protein>
    <submittedName>
        <fullName evidence="5">GCN5-related N-acetyltransferase</fullName>
    </submittedName>
</protein>
<keyword evidence="2" id="KW-0012">Acyltransferase</keyword>
<dbReference type="eggNOG" id="COG1670">
    <property type="taxonomic scope" value="Bacteria"/>
</dbReference>
<evidence type="ECO:0000313" key="6">
    <source>
        <dbReference type="Proteomes" id="UP000003891"/>
    </source>
</evidence>
<evidence type="ECO:0000256" key="3">
    <source>
        <dbReference type="ARBA" id="ARBA00038502"/>
    </source>
</evidence>
<evidence type="ECO:0000313" key="5">
    <source>
        <dbReference type="EMBL" id="EHB57451.1"/>
    </source>
</evidence>
<comment type="similarity">
    <text evidence="3">Belongs to the acetyltransferase family. RimJ subfamily.</text>
</comment>
<reference evidence="5 6" key="1">
    <citation type="submission" date="2011-09" db="EMBL/GenBank/DDBJ databases">
        <title>The draft genome of Paenibacillus lactis 154.</title>
        <authorList>
            <consortium name="US DOE Joint Genome Institute (JGI-PGF)"/>
            <person name="Lucas S."/>
            <person name="Han J."/>
            <person name="Lapidus A."/>
            <person name="Cheng J.-F."/>
            <person name="Goodwin L."/>
            <person name="Pitluck S."/>
            <person name="Peters L."/>
            <person name="Land M.L."/>
            <person name="Hauser L."/>
            <person name="Siebers A."/>
            <person name="Thelen M."/>
            <person name="Hugenholtz P."/>
            <person name="Allgaier M."/>
            <person name="Woyke T.J."/>
        </authorList>
    </citation>
    <scope>NUCLEOTIDE SEQUENCE [LARGE SCALE GENOMIC DNA]</scope>
    <source>
        <strain evidence="5 6">154</strain>
    </source>
</reference>
<keyword evidence="1 5" id="KW-0808">Transferase</keyword>
<dbReference type="PANTHER" id="PTHR43792:SF8">
    <property type="entry name" value="[RIBOSOMAL PROTEIN US5]-ALANINE N-ACETYLTRANSFERASE"/>
    <property type="match status" value="1"/>
</dbReference>
<dbReference type="STRING" id="743719.PaelaDRAFT_4658"/>
<feature type="domain" description="N-acetyltransferase" evidence="4">
    <location>
        <begin position="12"/>
        <end position="177"/>
    </location>
</feature>
<dbReference type="AlphaFoldDB" id="G4HKZ7"/>
<evidence type="ECO:0000256" key="2">
    <source>
        <dbReference type="ARBA" id="ARBA00023315"/>
    </source>
</evidence>
<dbReference type="PANTHER" id="PTHR43792">
    <property type="entry name" value="GNAT FAMILY, PUTATIVE (AFU_ORTHOLOGUE AFUA_3G00765)-RELATED-RELATED"/>
    <property type="match status" value="1"/>
</dbReference>
<organism evidence="5 6">
    <name type="scientific">Paenibacillus lactis 154</name>
    <dbReference type="NCBI Taxonomy" id="743719"/>
    <lineage>
        <taxon>Bacteria</taxon>
        <taxon>Bacillati</taxon>
        <taxon>Bacillota</taxon>
        <taxon>Bacilli</taxon>
        <taxon>Bacillales</taxon>
        <taxon>Paenibacillaceae</taxon>
        <taxon>Paenibacillus</taxon>
    </lineage>
</organism>
<evidence type="ECO:0000259" key="4">
    <source>
        <dbReference type="PROSITE" id="PS51186"/>
    </source>
</evidence>
<dbReference type="InterPro" id="IPR051531">
    <property type="entry name" value="N-acetyltransferase"/>
</dbReference>
<dbReference type="InterPro" id="IPR016181">
    <property type="entry name" value="Acyl_CoA_acyltransferase"/>
</dbReference>
<dbReference type="PATRIC" id="fig|743719.3.peg.4734"/>
<dbReference type="RefSeq" id="WP_007131818.1">
    <property type="nucleotide sequence ID" value="NZ_AGIP01000013.1"/>
</dbReference>
<dbReference type="Pfam" id="PF13302">
    <property type="entry name" value="Acetyltransf_3"/>
    <property type="match status" value="1"/>
</dbReference>
<dbReference type="InterPro" id="IPR000182">
    <property type="entry name" value="GNAT_dom"/>
</dbReference>
<name>G4HKZ7_9BACL</name>
<dbReference type="Proteomes" id="UP000003891">
    <property type="component" value="Unassembled WGS sequence"/>
</dbReference>
<dbReference type="GO" id="GO:0016747">
    <property type="term" value="F:acyltransferase activity, transferring groups other than amino-acyl groups"/>
    <property type="evidence" value="ECO:0007669"/>
    <property type="project" value="InterPro"/>
</dbReference>
<proteinExistence type="inferred from homology"/>